<accession>A0A9P6GRK6</accession>
<gene>
    <name evidence="4" type="ORF">PMIN01_02583</name>
</gene>
<proteinExistence type="predicted"/>
<evidence type="ECO:0000259" key="3">
    <source>
        <dbReference type="Pfam" id="PF24625"/>
    </source>
</evidence>
<feature type="region of interest" description="Disordered" evidence="1">
    <location>
        <begin position="49"/>
        <end position="92"/>
    </location>
</feature>
<keyword evidence="2" id="KW-1133">Transmembrane helix</keyword>
<dbReference type="InterPro" id="IPR056043">
    <property type="entry name" value="DUF7626"/>
</dbReference>
<feature type="compositionally biased region" description="Polar residues" evidence="1">
    <location>
        <begin position="56"/>
        <end position="66"/>
    </location>
</feature>
<dbReference type="AlphaFoldDB" id="A0A9P6GRK6"/>
<evidence type="ECO:0000313" key="4">
    <source>
        <dbReference type="EMBL" id="KAF9739948.1"/>
    </source>
</evidence>
<dbReference type="OrthoDB" id="5321209at2759"/>
<feature type="region of interest" description="Disordered" evidence="1">
    <location>
        <begin position="576"/>
        <end position="596"/>
    </location>
</feature>
<keyword evidence="2" id="KW-0812">Transmembrane</keyword>
<organism evidence="4 5">
    <name type="scientific">Paraphaeosphaeria minitans</name>
    <dbReference type="NCBI Taxonomy" id="565426"/>
    <lineage>
        <taxon>Eukaryota</taxon>
        <taxon>Fungi</taxon>
        <taxon>Dikarya</taxon>
        <taxon>Ascomycota</taxon>
        <taxon>Pezizomycotina</taxon>
        <taxon>Dothideomycetes</taxon>
        <taxon>Pleosporomycetidae</taxon>
        <taxon>Pleosporales</taxon>
        <taxon>Massarineae</taxon>
        <taxon>Didymosphaeriaceae</taxon>
        <taxon>Paraphaeosphaeria</taxon>
    </lineage>
</organism>
<evidence type="ECO:0000256" key="2">
    <source>
        <dbReference type="SAM" id="Phobius"/>
    </source>
</evidence>
<evidence type="ECO:0000256" key="1">
    <source>
        <dbReference type="SAM" id="MobiDB-lite"/>
    </source>
</evidence>
<feature type="domain" description="DUF7626" evidence="3">
    <location>
        <begin position="226"/>
        <end position="280"/>
    </location>
</feature>
<protein>
    <recommendedName>
        <fullName evidence="3">DUF7626 domain-containing protein</fullName>
    </recommendedName>
</protein>
<reference evidence="4" key="1">
    <citation type="journal article" date="2020" name="Mol. Plant Microbe Interact.">
        <title>Genome Sequence of the Biocontrol Agent Coniothyrium minitans strain Conio (IMI 134523).</title>
        <authorList>
            <person name="Patel D."/>
            <person name="Shittu T.A."/>
            <person name="Baroncelli R."/>
            <person name="Muthumeenakshi S."/>
            <person name="Osborne T.H."/>
            <person name="Janganan T.K."/>
            <person name="Sreenivasaprasad S."/>
        </authorList>
    </citation>
    <scope>NUCLEOTIDE SEQUENCE</scope>
    <source>
        <strain evidence="4">Conio</strain>
    </source>
</reference>
<comment type="caution">
    <text evidence="4">The sequence shown here is derived from an EMBL/GenBank/DDBJ whole genome shotgun (WGS) entry which is preliminary data.</text>
</comment>
<keyword evidence="2" id="KW-0472">Membrane</keyword>
<feature type="transmembrane region" description="Helical" evidence="2">
    <location>
        <begin position="21"/>
        <end position="40"/>
    </location>
</feature>
<sequence>MAPNGQPDKEFMLDLSGKHTIAFAPCSFFFGFCPLLVYPATTIDTSKLKDHDVDGGNQSVASSGDNVDTDEDIGVTHYDEVPPSDPMTFDEDLNLQGYSDYVRDSSPARLQGYDDYIGANDSDADFDTNGADNDLYADDGAPSAKRSKTTLAVRSKNTQPAHFRHTTLAAERSAQRLTADDSVNYHLEDDVGIAYTGPSRLAGTFGRINREKGSTLPAYHKKVSHELDSDDELMMTMRELGFSDKQIADRLLKTKRVRYDSKSVSTRIQRIRVVQAQRADFELENGIIEWKMEDDLLLLRAYDLASIEIAYEIERLRAWRFKKTAEWMRRMNKASLFSGKACHARYAALLDGTATIPCDDDDDPAARHAAMAAFRAEKDAERDAERDAQEAAAAEQERIKLEAATRQATLNLEKAKKQAAKKKASNARATQRATKKTFEARQAEDHLRKKEFAVQEKAKKRLDAEKSFKLRRDFALRNFRNVTGETPDPRRVLDLADMRKLCRARKMNDYVGGKEGDAKTVLLKRLQDADEALRATKLREMVREKGIPSGGNKVQMAYQLALLAARECDSYVANGEEEEAVDGGDEGEGMEVDGTV</sequence>
<keyword evidence="5" id="KW-1185">Reference proteome</keyword>
<dbReference type="Pfam" id="PF24625">
    <property type="entry name" value="DUF7626"/>
    <property type="match status" value="1"/>
</dbReference>
<dbReference type="EMBL" id="WJXW01000002">
    <property type="protein sequence ID" value="KAF9739948.1"/>
    <property type="molecule type" value="Genomic_DNA"/>
</dbReference>
<dbReference type="Proteomes" id="UP000756921">
    <property type="component" value="Unassembled WGS sequence"/>
</dbReference>
<feature type="region of interest" description="Disordered" evidence="1">
    <location>
        <begin position="419"/>
        <end position="442"/>
    </location>
</feature>
<name>A0A9P6GRK6_9PLEO</name>
<evidence type="ECO:0000313" key="5">
    <source>
        <dbReference type="Proteomes" id="UP000756921"/>
    </source>
</evidence>